<dbReference type="Pfam" id="PF00160">
    <property type="entry name" value="Pro_isomerase"/>
    <property type="match status" value="1"/>
</dbReference>
<dbReference type="eggNOG" id="COG0652">
    <property type="taxonomic scope" value="Bacteria"/>
</dbReference>
<dbReference type="InterPro" id="IPR020892">
    <property type="entry name" value="Cyclophilin-type_PPIase_CS"/>
</dbReference>
<evidence type="ECO:0000256" key="4">
    <source>
        <dbReference type="ARBA" id="ARBA00023235"/>
    </source>
</evidence>
<dbReference type="STRING" id="1280941.HY2_04595"/>
<keyword evidence="7" id="KW-1185">Reference proteome</keyword>
<dbReference type="Proteomes" id="UP000249123">
    <property type="component" value="Unassembled WGS sequence"/>
</dbReference>
<evidence type="ECO:0000259" key="5">
    <source>
        <dbReference type="PROSITE" id="PS50072"/>
    </source>
</evidence>
<protein>
    <recommendedName>
        <fullName evidence="2">peptidylprolyl isomerase</fullName>
        <ecNumber evidence="2">5.2.1.8</ecNumber>
    </recommendedName>
</protein>
<dbReference type="GO" id="GO:0006457">
    <property type="term" value="P:protein folding"/>
    <property type="evidence" value="ECO:0007669"/>
    <property type="project" value="InterPro"/>
</dbReference>
<organism evidence="6 7">
    <name type="scientific">Hyphomonas pacifica</name>
    <dbReference type="NCBI Taxonomy" id="1280941"/>
    <lineage>
        <taxon>Bacteria</taxon>
        <taxon>Pseudomonadati</taxon>
        <taxon>Pseudomonadota</taxon>
        <taxon>Alphaproteobacteria</taxon>
        <taxon>Hyphomonadales</taxon>
        <taxon>Hyphomonadaceae</taxon>
        <taxon>Hyphomonas</taxon>
    </lineage>
</organism>
<dbReference type="SUPFAM" id="SSF50891">
    <property type="entry name" value="Cyclophilin-like"/>
    <property type="match status" value="1"/>
</dbReference>
<evidence type="ECO:0000256" key="3">
    <source>
        <dbReference type="ARBA" id="ARBA00023110"/>
    </source>
</evidence>
<keyword evidence="4" id="KW-0413">Isomerase</keyword>
<dbReference type="InterPro" id="IPR044666">
    <property type="entry name" value="Cyclophilin_A-like"/>
</dbReference>
<keyword evidence="3" id="KW-0697">Rotamase</keyword>
<dbReference type="PROSITE" id="PS50072">
    <property type="entry name" value="CSA_PPIASE_2"/>
    <property type="match status" value="1"/>
</dbReference>
<dbReference type="EC" id="5.2.1.8" evidence="2"/>
<dbReference type="PROSITE" id="PS00170">
    <property type="entry name" value="CSA_PPIASE_1"/>
    <property type="match status" value="1"/>
</dbReference>
<dbReference type="GO" id="GO:0003755">
    <property type="term" value="F:peptidyl-prolyl cis-trans isomerase activity"/>
    <property type="evidence" value="ECO:0007669"/>
    <property type="project" value="UniProtKB-KW"/>
</dbReference>
<gene>
    <name evidence="6" type="ORF">HY3_04290</name>
</gene>
<comment type="caution">
    <text evidence="6">The sequence shown here is derived from an EMBL/GenBank/DDBJ whole genome shotgun (WGS) entry which is preliminary data.</text>
</comment>
<dbReference type="InterPro" id="IPR002130">
    <property type="entry name" value="Cyclophilin-type_PPIase_dom"/>
</dbReference>
<accession>A0A062TU77</accession>
<dbReference type="EMBL" id="AWFB01000056">
    <property type="protein sequence ID" value="RAN31314.1"/>
    <property type="molecule type" value="Genomic_DNA"/>
</dbReference>
<evidence type="ECO:0000313" key="7">
    <source>
        <dbReference type="Proteomes" id="UP000249123"/>
    </source>
</evidence>
<evidence type="ECO:0000256" key="1">
    <source>
        <dbReference type="ARBA" id="ARBA00007365"/>
    </source>
</evidence>
<dbReference type="Gene3D" id="2.40.100.10">
    <property type="entry name" value="Cyclophilin-like"/>
    <property type="match status" value="1"/>
</dbReference>
<reference evidence="6 7" key="1">
    <citation type="submission" date="2013-04" db="EMBL/GenBank/DDBJ databases">
        <title>Hyphomonas sp. T24B3 Genome Sequencing.</title>
        <authorList>
            <person name="Lai Q."/>
            <person name="Shao Z."/>
        </authorList>
    </citation>
    <scope>NUCLEOTIDE SEQUENCE [LARGE SCALE GENOMIC DNA]</scope>
    <source>
        <strain evidence="6 7">T24B3</strain>
    </source>
</reference>
<feature type="domain" description="PPIase cyclophilin-type" evidence="5">
    <location>
        <begin position="54"/>
        <end position="273"/>
    </location>
</feature>
<evidence type="ECO:0000256" key="2">
    <source>
        <dbReference type="ARBA" id="ARBA00013194"/>
    </source>
</evidence>
<name>A0A062TU77_9PROT</name>
<dbReference type="PANTHER" id="PTHR45625:SF4">
    <property type="entry name" value="PEPTIDYLPROLYL ISOMERASE DOMAIN AND WD REPEAT-CONTAINING PROTEIN 1"/>
    <property type="match status" value="1"/>
</dbReference>
<evidence type="ECO:0000313" key="6">
    <source>
        <dbReference type="EMBL" id="RAN31314.1"/>
    </source>
</evidence>
<dbReference type="OrthoDB" id="9807797at2"/>
<dbReference type="CDD" id="cd00317">
    <property type="entry name" value="cyclophilin"/>
    <property type="match status" value="1"/>
</dbReference>
<comment type="similarity">
    <text evidence="1">Belongs to the cyclophilin-type PPIase family.</text>
</comment>
<dbReference type="InterPro" id="IPR029000">
    <property type="entry name" value="Cyclophilin-like_dom_sf"/>
</dbReference>
<sequence length="300" mass="32623">MKLVAIALAASALALTAAAETTEDASATSEATPQYTVAEAKADPAHWRAVDPENLFIFDTTKGRVVIEAFPEIAPKHYKQFSTIIRSGMYSGTKFHRVIEGFMAQGGDIRAINGEGSGLPNIEAEFTFQRKPEEMPLEYAIGYPEDAEGGFIKGFPIATRPLWIAQDFGNETVESWIPHCQGVVSTARLGDNVNSGNSQFFLMRGYADHLDKDYTAWGRVISGQDVVMSLKKGPDARDGLVTDPDILNSASVAADMPAAERPKAWVMRTDTEEFVETLDLKEGDLPHVCDLPAVPAVVEN</sequence>
<dbReference type="AlphaFoldDB" id="A0A062TU77"/>
<dbReference type="PANTHER" id="PTHR45625">
    <property type="entry name" value="PEPTIDYL-PROLYL CIS-TRANS ISOMERASE-RELATED"/>
    <property type="match status" value="1"/>
</dbReference>
<proteinExistence type="inferred from homology"/>
<dbReference type="RefSeq" id="WP_051595061.1">
    <property type="nucleotide sequence ID" value="NZ_AWFA01000056.1"/>
</dbReference>